<name>A0A8K0CQM3_IGNLU</name>
<accession>A0A8K0CQM3</accession>
<dbReference type="InterPro" id="IPR038606">
    <property type="entry name" value="To_sf"/>
</dbReference>
<reference evidence="1" key="1">
    <citation type="submission" date="2019-08" db="EMBL/GenBank/DDBJ databases">
        <title>The genome of the North American firefly Photinus pyralis.</title>
        <authorList>
            <consortium name="Photinus pyralis genome working group"/>
            <person name="Fallon T.R."/>
            <person name="Sander Lower S.E."/>
            <person name="Weng J.-K."/>
        </authorList>
    </citation>
    <scope>NUCLEOTIDE SEQUENCE</scope>
    <source>
        <strain evidence="1">TRF0915ILg1</strain>
        <tissue evidence="1">Whole body</tissue>
    </source>
</reference>
<dbReference type="AlphaFoldDB" id="A0A8K0CQM3"/>
<dbReference type="Gene3D" id="3.15.10.30">
    <property type="entry name" value="Haemolymph juvenile hormone binding protein"/>
    <property type="match status" value="1"/>
</dbReference>
<dbReference type="OrthoDB" id="7419171at2759"/>
<feature type="non-terminal residue" evidence="1">
    <location>
        <position position="89"/>
    </location>
</feature>
<organism evidence="1 2">
    <name type="scientific">Ignelater luminosus</name>
    <name type="common">Cucubano</name>
    <name type="synonym">Pyrophorus luminosus</name>
    <dbReference type="NCBI Taxonomy" id="2038154"/>
    <lineage>
        <taxon>Eukaryota</taxon>
        <taxon>Metazoa</taxon>
        <taxon>Ecdysozoa</taxon>
        <taxon>Arthropoda</taxon>
        <taxon>Hexapoda</taxon>
        <taxon>Insecta</taxon>
        <taxon>Pterygota</taxon>
        <taxon>Neoptera</taxon>
        <taxon>Endopterygota</taxon>
        <taxon>Coleoptera</taxon>
        <taxon>Polyphaga</taxon>
        <taxon>Elateriformia</taxon>
        <taxon>Elateroidea</taxon>
        <taxon>Elateridae</taxon>
        <taxon>Agrypninae</taxon>
        <taxon>Pyrophorini</taxon>
        <taxon>Ignelater</taxon>
    </lineage>
</organism>
<sequence>MTIRLKIEFDTLAMTQVIDIQGHIVFTPLEGSGFTRFSYGPINANIEIEGKTRKSKGIDYYNTKNSIMSLNITDGTFYVEGLFNDNQQL</sequence>
<proteinExistence type="predicted"/>
<dbReference type="EMBL" id="VTPC01076506">
    <property type="protein sequence ID" value="KAF2888517.1"/>
    <property type="molecule type" value="Genomic_DNA"/>
</dbReference>
<gene>
    <name evidence="1" type="ORF">ILUMI_17656</name>
</gene>
<dbReference type="InterPro" id="IPR010562">
    <property type="entry name" value="Haemolymph_juvenile_hormone-bd"/>
</dbReference>
<evidence type="ECO:0000313" key="2">
    <source>
        <dbReference type="Proteomes" id="UP000801492"/>
    </source>
</evidence>
<evidence type="ECO:0000313" key="1">
    <source>
        <dbReference type="EMBL" id="KAF2888517.1"/>
    </source>
</evidence>
<protein>
    <submittedName>
        <fullName evidence="1">Uncharacterized protein</fullName>
    </submittedName>
</protein>
<dbReference type="Proteomes" id="UP000801492">
    <property type="component" value="Unassembled WGS sequence"/>
</dbReference>
<comment type="caution">
    <text evidence="1">The sequence shown here is derived from an EMBL/GenBank/DDBJ whole genome shotgun (WGS) entry which is preliminary data.</text>
</comment>
<keyword evidence="2" id="KW-1185">Reference proteome</keyword>
<dbReference type="Pfam" id="PF06585">
    <property type="entry name" value="JHBP"/>
    <property type="match status" value="1"/>
</dbReference>